<sequence length="387" mass="42387">MMGKKLVAVLFGLLMIGMAFGAGSAYAGEATVTVILVSDNAADNAIAQYLANLTGAVVVTTTWGTYDPNVTAEILSYAPDQVIIIGGPDAVVSEYVTDLEEYNITVYRWWGANRYETDLAVMGNASKVFGIKFNASVVVAGNDSLAVQTALRLAVQNRAMIIYVNQSTNATRLMERFQVREMVMVQSRASEKVMEKVSRELKACNCTAKQVQANVTAEQVKMIMEQVRERLMAIEGIANTTNSTQLMEQVREMLQLMEQANASLQAGNVTGAYALALKLQVKTEFALKEANKELHRAMEKNGKLALEMELEKIEAQLEVLEKAGVNVSSVQTILDKVKEAIDAGNYSVARVLLKDAKKALHELYMTNRETVKMNPGMGSKPEKSGRH</sequence>
<evidence type="ECO:0000256" key="1">
    <source>
        <dbReference type="SAM" id="Coils"/>
    </source>
</evidence>
<accession>W8NVJ3</accession>
<protein>
    <submittedName>
        <fullName evidence="2">Putative cell wall-binding domain</fullName>
    </submittedName>
</protein>
<dbReference type="Gene3D" id="3.40.50.12090">
    <property type="match status" value="1"/>
</dbReference>
<dbReference type="KEGG" id="tnu:BD01_1593"/>
<name>W8NVJ3_9EURY</name>
<organism evidence="2 3">
    <name type="scientific">Thermococcus nautili</name>
    <dbReference type="NCBI Taxonomy" id="195522"/>
    <lineage>
        <taxon>Archaea</taxon>
        <taxon>Methanobacteriati</taxon>
        <taxon>Methanobacteriota</taxon>
        <taxon>Thermococci</taxon>
        <taxon>Thermococcales</taxon>
        <taxon>Thermococcaceae</taxon>
        <taxon>Thermococcus</taxon>
    </lineage>
</organism>
<dbReference type="HOGENOM" id="CLU_054697_2_0_2"/>
<keyword evidence="3" id="KW-1185">Reference proteome</keyword>
<dbReference type="Proteomes" id="UP000019434">
    <property type="component" value="Chromosome"/>
</dbReference>
<keyword evidence="1" id="KW-0175">Coiled coil</keyword>
<dbReference type="RefSeq" id="WP_051482184.1">
    <property type="nucleotide sequence ID" value="NZ_CP007264.1"/>
</dbReference>
<dbReference type="GeneID" id="24959022"/>
<dbReference type="EMBL" id="CP007264">
    <property type="protein sequence ID" value="AHL23197.1"/>
    <property type="molecule type" value="Genomic_DNA"/>
</dbReference>
<dbReference type="AlphaFoldDB" id="W8NVJ3"/>
<evidence type="ECO:0000313" key="2">
    <source>
        <dbReference type="EMBL" id="AHL23197.1"/>
    </source>
</evidence>
<feature type="coiled-coil region" evidence="1">
    <location>
        <begin position="247"/>
        <end position="323"/>
    </location>
</feature>
<dbReference type="eggNOG" id="arCOG00388">
    <property type="taxonomic scope" value="Archaea"/>
</dbReference>
<evidence type="ECO:0000313" key="3">
    <source>
        <dbReference type="Proteomes" id="UP000019434"/>
    </source>
</evidence>
<gene>
    <name evidence="2" type="ORF">BD01_1593</name>
</gene>
<proteinExistence type="predicted"/>
<reference evidence="2 3" key="1">
    <citation type="submission" date="2014-02" db="EMBL/GenBank/DDBJ databases">
        <title>Genome Sequence of an Hyperthermophilic Archaeon, Thermococcus nautili 30-1, producing viral vesicles.</title>
        <authorList>
            <person name="Oberto J."/>
            <person name="Gaudin M."/>
            <person name="Cossu M."/>
            <person name="Gorlas A."/>
            <person name="Slesarev A."/>
            <person name="Marguet E."/>
            <person name="Forterre P."/>
        </authorList>
    </citation>
    <scope>NUCLEOTIDE SEQUENCE [LARGE SCALE GENOMIC DNA]</scope>
    <source>
        <strain evidence="2 3">30-1</strain>
    </source>
</reference>
<dbReference type="OrthoDB" id="86217at2157"/>